<accession>A0AAV9PJN9</accession>
<feature type="region of interest" description="Disordered" evidence="1">
    <location>
        <begin position="52"/>
        <end position="73"/>
    </location>
</feature>
<feature type="transmembrane region" description="Helical" evidence="2">
    <location>
        <begin position="152"/>
        <end position="174"/>
    </location>
</feature>
<comment type="caution">
    <text evidence="3">The sequence shown here is derived from an EMBL/GenBank/DDBJ whole genome shotgun (WGS) entry which is preliminary data.</text>
</comment>
<evidence type="ECO:0000256" key="2">
    <source>
        <dbReference type="SAM" id="Phobius"/>
    </source>
</evidence>
<evidence type="ECO:0000256" key="1">
    <source>
        <dbReference type="SAM" id="MobiDB-lite"/>
    </source>
</evidence>
<gene>
    <name evidence="3" type="ORF">LTR77_002650</name>
</gene>
<evidence type="ECO:0000313" key="4">
    <source>
        <dbReference type="Proteomes" id="UP001337655"/>
    </source>
</evidence>
<keyword evidence="4" id="KW-1185">Reference proteome</keyword>
<dbReference type="Proteomes" id="UP001337655">
    <property type="component" value="Unassembled WGS sequence"/>
</dbReference>
<name>A0AAV9PJN9_9PEZI</name>
<proteinExistence type="predicted"/>
<dbReference type="EMBL" id="JAVRRT010000004">
    <property type="protein sequence ID" value="KAK5172530.1"/>
    <property type="molecule type" value="Genomic_DNA"/>
</dbReference>
<dbReference type="GeneID" id="89923997"/>
<feature type="transmembrane region" description="Helical" evidence="2">
    <location>
        <begin position="117"/>
        <end position="140"/>
    </location>
</feature>
<sequence length="189" mass="21036">MREERAKRSLLLAQPFEAANVLEVHDEMEGTGSSINKVWHWTLKTVTKPRSDSLDAAEQGRATTVENESIPAHDERTPLLSTKAIPSDPSDTTHNKSRWNSLHLPHLNLIQLTYGTLFAPVYAVLALLPLLPFWIFAAFLVYLVGTTASESFWMYCGCLAVLLPFNLIGTAVIVRRVWMDLYGEGDGGP</sequence>
<organism evidence="3 4">
    <name type="scientific">Saxophila tyrrhenica</name>
    <dbReference type="NCBI Taxonomy" id="1690608"/>
    <lineage>
        <taxon>Eukaryota</taxon>
        <taxon>Fungi</taxon>
        <taxon>Dikarya</taxon>
        <taxon>Ascomycota</taxon>
        <taxon>Pezizomycotina</taxon>
        <taxon>Dothideomycetes</taxon>
        <taxon>Dothideomycetidae</taxon>
        <taxon>Mycosphaerellales</taxon>
        <taxon>Extremaceae</taxon>
        <taxon>Saxophila</taxon>
    </lineage>
</organism>
<dbReference type="AlphaFoldDB" id="A0AAV9PJN9"/>
<dbReference type="RefSeq" id="XP_064661248.1">
    <property type="nucleotide sequence ID" value="XM_064799909.1"/>
</dbReference>
<keyword evidence="2" id="KW-1133">Transmembrane helix</keyword>
<reference evidence="3 4" key="1">
    <citation type="submission" date="2023-08" db="EMBL/GenBank/DDBJ databases">
        <title>Black Yeasts Isolated from many extreme environments.</title>
        <authorList>
            <person name="Coleine C."/>
            <person name="Stajich J.E."/>
            <person name="Selbmann L."/>
        </authorList>
    </citation>
    <scope>NUCLEOTIDE SEQUENCE [LARGE SCALE GENOMIC DNA]</scope>
    <source>
        <strain evidence="3 4">CCFEE 5935</strain>
    </source>
</reference>
<protein>
    <submittedName>
        <fullName evidence="3">Uncharacterized protein</fullName>
    </submittedName>
</protein>
<keyword evidence="2" id="KW-0812">Transmembrane</keyword>
<keyword evidence="2" id="KW-0472">Membrane</keyword>
<evidence type="ECO:0000313" key="3">
    <source>
        <dbReference type="EMBL" id="KAK5172530.1"/>
    </source>
</evidence>